<dbReference type="EMBL" id="FOHW01000021">
    <property type="protein sequence ID" value="SET70101.1"/>
    <property type="molecule type" value="Genomic_DNA"/>
</dbReference>
<accession>A0A1I0GGU1</accession>
<gene>
    <name evidence="2" type="ORF">SAMN05216197_12153</name>
</gene>
<protein>
    <recommendedName>
        <fullName evidence="4">DUF1534 domain-containing protein</fullName>
    </recommendedName>
</protein>
<evidence type="ECO:0000313" key="2">
    <source>
        <dbReference type="EMBL" id="SET70101.1"/>
    </source>
</evidence>
<evidence type="ECO:0008006" key="4">
    <source>
        <dbReference type="Google" id="ProtNLM"/>
    </source>
</evidence>
<reference evidence="2 3" key="1">
    <citation type="submission" date="2016-10" db="EMBL/GenBank/DDBJ databases">
        <authorList>
            <person name="de Groot N.N."/>
        </authorList>
    </citation>
    <scope>NUCLEOTIDE SEQUENCE [LARGE SCALE GENOMIC DNA]</scope>
    <source>
        <strain evidence="2 3">DSM 11363</strain>
    </source>
</reference>
<dbReference type="AlphaFoldDB" id="A0A1I0GGU1"/>
<dbReference type="Proteomes" id="UP000182332">
    <property type="component" value="Unassembled WGS sequence"/>
</dbReference>
<feature type="region of interest" description="Disordered" evidence="1">
    <location>
        <begin position="1"/>
        <end position="20"/>
    </location>
</feature>
<organism evidence="2 3">
    <name type="scientific">Pseudomonas graminis</name>
    <dbReference type="NCBI Taxonomy" id="158627"/>
    <lineage>
        <taxon>Bacteria</taxon>
        <taxon>Pseudomonadati</taxon>
        <taxon>Pseudomonadota</taxon>
        <taxon>Gammaproteobacteria</taxon>
        <taxon>Pseudomonadales</taxon>
        <taxon>Pseudomonadaceae</taxon>
        <taxon>Pseudomonas</taxon>
    </lineage>
</organism>
<proteinExistence type="predicted"/>
<evidence type="ECO:0000313" key="3">
    <source>
        <dbReference type="Proteomes" id="UP000182332"/>
    </source>
</evidence>
<evidence type="ECO:0000256" key="1">
    <source>
        <dbReference type="SAM" id="MobiDB-lite"/>
    </source>
</evidence>
<name>A0A1I0GGU1_9PSED</name>
<sequence>MQHTHCGTGFSREGVRRHSAKSRVLIRASSRLKPVPLKSSAPGPAKSARLALLTQHTHCGTGFSREGVRRHAAKSRVLIRASSRLKPVPLKSSAPGRTKAARLALLAQRTHFVAPALAGKGPVAQIQSVSGARRRAARRAFHRAGWRPATRCCRWCRRAARLRQGRSRSGPAPGTHE</sequence>